<reference evidence="1 2" key="1">
    <citation type="submission" date="2019-06" db="EMBL/GenBank/DDBJ databases">
        <title>Sequencing the genomes of 1000 actinobacteria strains.</title>
        <authorList>
            <person name="Klenk H.-P."/>
        </authorList>
    </citation>
    <scope>NUCLEOTIDE SEQUENCE [LARGE SCALE GENOMIC DNA]</scope>
    <source>
        <strain evidence="1 2">DSM 45301</strain>
    </source>
</reference>
<name>A0A543CYU4_9PSEU</name>
<evidence type="ECO:0000313" key="2">
    <source>
        <dbReference type="Proteomes" id="UP000315677"/>
    </source>
</evidence>
<proteinExistence type="predicted"/>
<keyword evidence="2" id="KW-1185">Reference proteome</keyword>
<accession>A0A543CYU4</accession>
<organism evidence="1 2">
    <name type="scientific">Pseudonocardia kunmingensis</name>
    <dbReference type="NCBI Taxonomy" id="630975"/>
    <lineage>
        <taxon>Bacteria</taxon>
        <taxon>Bacillati</taxon>
        <taxon>Actinomycetota</taxon>
        <taxon>Actinomycetes</taxon>
        <taxon>Pseudonocardiales</taxon>
        <taxon>Pseudonocardiaceae</taxon>
        <taxon>Pseudonocardia</taxon>
    </lineage>
</organism>
<evidence type="ECO:0000313" key="1">
    <source>
        <dbReference type="EMBL" id="TQM02267.1"/>
    </source>
</evidence>
<sequence>MVVHRTIARCRDAPRVAARKTARAQVACGSVTAAPVLPSAGATLPAHVRTAFGVNDAEPRPVVWAGRRAWHCGDVLVRPVPDNVVAAWSAAVLDGLEVDGVHIARPLRSSDGRWVVGGWAACRFIPGYVEPRYDEVVEASVRLHAATASVSRPRLLDDRDDLITRSAAGAFGERRLALDPATGGELYAQLAEFRKPIQLVPQLVHPELFGAVLFDEHGVPALIDLVPCWRPAQWAAAVVVVDAVAWGGADEALPHRWTHLEEWPQVLLRALLHRVALHAQHPQASPQTLAGLQRAAGAIGPLL</sequence>
<dbReference type="NCBIfam" id="TIGR02569">
    <property type="entry name" value="TIGR02569_actnb"/>
    <property type="match status" value="1"/>
</dbReference>
<dbReference type="EMBL" id="VFPA01000007">
    <property type="protein sequence ID" value="TQM02267.1"/>
    <property type="molecule type" value="Genomic_DNA"/>
</dbReference>
<comment type="caution">
    <text evidence="1">The sequence shown here is derived from an EMBL/GenBank/DDBJ whole genome shotgun (WGS) entry which is preliminary data.</text>
</comment>
<gene>
    <name evidence="1" type="ORF">FB558_8133</name>
</gene>
<dbReference type="AlphaFoldDB" id="A0A543CYU4"/>
<dbReference type="InterPro" id="IPR013402">
    <property type="entry name" value="CHP02569"/>
</dbReference>
<dbReference type="Proteomes" id="UP000315677">
    <property type="component" value="Unassembled WGS sequence"/>
</dbReference>
<protein>
    <submittedName>
        <fullName evidence="1">Uncharacterized protein (TIGR02569 family)</fullName>
    </submittedName>
</protein>